<protein>
    <recommendedName>
        <fullName evidence="3">Tyr recombinase domain-containing protein</fullName>
    </recommendedName>
</protein>
<dbReference type="AlphaFoldDB" id="A0A7K0DNE3"/>
<dbReference type="InterPro" id="IPR013762">
    <property type="entry name" value="Integrase-like_cat_sf"/>
</dbReference>
<sequence>MVIQSYVNEGTLPRNVIEHVERPPDPIPDDDTPIDPKTWTLTEIDTFRQSIRAERLYACWLLSCYDMRRSEVLALRWTRYSHTALRIRRGRVQIGTDTEENLPKSRRSRRDLPPPPDLIQALDALKTLQQHEAQALGIPWTDDRLIAVHADGTPVRPDWYSDEFHRLRARAGLRRIPLKHLRNTSVTLMLALGIPPHIVAAWHGHHPKISLGVYSEAQPDDLKTAGASLFP</sequence>
<gene>
    <name evidence="4" type="ORF">NRB56_28490</name>
</gene>
<evidence type="ECO:0000256" key="2">
    <source>
        <dbReference type="SAM" id="MobiDB-lite"/>
    </source>
</evidence>
<evidence type="ECO:0000313" key="4">
    <source>
        <dbReference type="EMBL" id="MQY27266.1"/>
    </source>
</evidence>
<dbReference type="Gene3D" id="1.10.443.10">
    <property type="entry name" value="Intergrase catalytic core"/>
    <property type="match status" value="1"/>
</dbReference>
<evidence type="ECO:0000256" key="1">
    <source>
        <dbReference type="ARBA" id="ARBA00023172"/>
    </source>
</evidence>
<dbReference type="EMBL" id="WEGI01000005">
    <property type="protein sequence ID" value="MQY27266.1"/>
    <property type="molecule type" value="Genomic_DNA"/>
</dbReference>
<evidence type="ECO:0000259" key="3">
    <source>
        <dbReference type="PROSITE" id="PS51898"/>
    </source>
</evidence>
<keyword evidence="1" id="KW-0233">DNA recombination</keyword>
<dbReference type="InterPro" id="IPR011010">
    <property type="entry name" value="DNA_brk_join_enz"/>
</dbReference>
<keyword evidence="5" id="KW-1185">Reference proteome</keyword>
<proteinExistence type="predicted"/>
<reference evidence="4 5" key="1">
    <citation type="submission" date="2019-10" db="EMBL/GenBank/DDBJ databases">
        <title>Nocardia macrotermitis sp. nov. and Nocardia aurantia sp. nov., isolated from the gut of fungus growing-termite Macrotermes natalensis.</title>
        <authorList>
            <person name="Benndorf R."/>
            <person name="Schwitalla J."/>
            <person name="Martin K."/>
            <person name="De Beer W."/>
            <person name="Kaster A.-K."/>
            <person name="Vollmers J."/>
            <person name="Poulsen M."/>
            <person name="Beemelmanns C."/>
        </authorList>
    </citation>
    <scope>NUCLEOTIDE SEQUENCE [LARGE SCALE GENOMIC DNA]</scope>
    <source>
        <strain evidence="4 5">RB56</strain>
    </source>
</reference>
<dbReference type="GO" id="GO:0003677">
    <property type="term" value="F:DNA binding"/>
    <property type="evidence" value="ECO:0007669"/>
    <property type="project" value="InterPro"/>
</dbReference>
<dbReference type="GO" id="GO:0006310">
    <property type="term" value="P:DNA recombination"/>
    <property type="evidence" value="ECO:0007669"/>
    <property type="project" value="UniProtKB-KW"/>
</dbReference>
<dbReference type="SUPFAM" id="SSF56349">
    <property type="entry name" value="DNA breaking-rejoining enzymes"/>
    <property type="match status" value="1"/>
</dbReference>
<feature type="domain" description="Tyr recombinase" evidence="3">
    <location>
        <begin position="34"/>
        <end position="227"/>
    </location>
</feature>
<dbReference type="Proteomes" id="UP000431401">
    <property type="component" value="Unassembled WGS sequence"/>
</dbReference>
<dbReference type="InterPro" id="IPR002104">
    <property type="entry name" value="Integrase_catalytic"/>
</dbReference>
<feature type="region of interest" description="Disordered" evidence="2">
    <location>
        <begin position="96"/>
        <end position="116"/>
    </location>
</feature>
<accession>A0A7K0DNE3</accession>
<comment type="caution">
    <text evidence="4">The sequence shown here is derived from an EMBL/GenBank/DDBJ whole genome shotgun (WGS) entry which is preliminary data.</text>
</comment>
<dbReference type="OrthoDB" id="4326943at2"/>
<evidence type="ECO:0000313" key="5">
    <source>
        <dbReference type="Proteomes" id="UP000431401"/>
    </source>
</evidence>
<dbReference type="GO" id="GO:0015074">
    <property type="term" value="P:DNA integration"/>
    <property type="evidence" value="ECO:0007669"/>
    <property type="project" value="InterPro"/>
</dbReference>
<dbReference type="RefSeq" id="WP_153342046.1">
    <property type="nucleotide sequence ID" value="NZ_WEGI01000005.1"/>
</dbReference>
<organism evidence="4 5">
    <name type="scientific">Nocardia aurantia</name>
    <dbReference type="NCBI Taxonomy" id="2585199"/>
    <lineage>
        <taxon>Bacteria</taxon>
        <taxon>Bacillati</taxon>
        <taxon>Actinomycetota</taxon>
        <taxon>Actinomycetes</taxon>
        <taxon>Mycobacteriales</taxon>
        <taxon>Nocardiaceae</taxon>
        <taxon>Nocardia</taxon>
    </lineage>
</organism>
<name>A0A7K0DNE3_9NOCA</name>
<dbReference type="PROSITE" id="PS51898">
    <property type="entry name" value="TYR_RECOMBINASE"/>
    <property type="match status" value="1"/>
</dbReference>